<reference evidence="1" key="1">
    <citation type="journal article" date="2020" name="Stud. Mycol.">
        <title>101 Dothideomycetes genomes: a test case for predicting lifestyles and emergence of pathogens.</title>
        <authorList>
            <person name="Haridas S."/>
            <person name="Albert R."/>
            <person name="Binder M."/>
            <person name="Bloem J."/>
            <person name="Labutti K."/>
            <person name="Salamov A."/>
            <person name="Andreopoulos B."/>
            <person name="Baker S."/>
            <person name="Barry K."/>
            <person name="Bills G."/>
            <person name="Bluhm B."/>
            <person name="Cannon C."/>
            <person name="Castanera R."/>
            <person name="Culley D."/>
            <person name="Daum C."/>
            <person name="Ezra D."/>
            <person name="Gonzalez J."/>
            <person name="Henrissat B."/>
            <person name="Kuo A."/>
            <person name="Liang C."/>
            <person name="Lipzen A."/>
            <person name="Lutzoni F."/>
            <person name="Magnuson J."/>
            <person name="Mondo S."/>
            <person name="Nolan M."/>
            <person name="Ohm R."/>
            <person name="Pangilinan J."/>
            <person name="Park H.-J."/>
            <person name="Ramirez L."/>
            <person name="Alfaro M."/>
            <person name="Sun H."/>
            <person name="Tritt A."/>
            <person name="Yoshinaga Y."/>
            <person name="Zwiers L.-H."/>
            <person name="Turgeon B."/>
            <person name="Goodwin S."/>
            <person name="Spatafora J."/>
            <person name="Crous P."/>
            <person name="Grigoriev I."/>
        </authorList>
    </citation>
    <scope>NUCLEOTIDE SEQUENCE</scope>
    <source>
        <strain evidence="1">CBS 125425</strain>
    </source>
</reference>
<keyword evidence="2" id="KW-1185">Reference proteome</keyword>
<dbReference type="Proteomes" id="UP000799444">
    <property type="component" value="Unassembled WGS sequence"/>
</dbReference>
<sequence length="157" mass="17034">MVRHGKGGRRGWEGLYLITTRTSGQKFALHAWYFNAKATAGRQSDCTVLSPPRQQFCLCFFVFFLSRSSGSGATVTSVLRKKKRREGKQPDLQPGVEGLALRAKASTERDAVVRGVCDLISPDGASERIACCGPRVPRAGRNECPGGTGWGRTSPAF</sequence>
<proteinExistence type="predicted"/>
<accession>A0A9P4V6Z4</accession>
<evidence type="ECO:0000313" key="2">
    <source>
        <dbReference type="Proteomes" id="UP000799444"/>
    </source>
</evidence>
<organism evidence="1 2">
    <name type="scientific">Polyplosphaeria fusca</name>
    <dbReference type="NCBI Taxonomy" id="682080"/>
    <lineage>
        <taxon>Eukaryota</taxon>
        <taxon>Fungi</taxon>
        <taxon>Dikarya</taxon>
        <taxon>Ascomycota</taxon>
        <taxon>Pezizomycotina</taxon>
        <taxon>Dothideomycetes</taxon>
        <taxon>Pleosporomycetidae</taxon>
        <taxon>Pleosporales</taxon>
        <taxon>Tetraplosphaeriaceae</taxon>
        <taxon>Polyplosphaeria</taxon>
    </lineage>
</organism>
<dbReference type="EMBL" id="ML996107">
    <property type="protein sequence ID" value="KAF2738808.1"/>
    <property type="molecule type" value="Genomic_DNA"/>
</dbReference>
<dbReference type="AlphaFoldDB" id="A0A9P4V6Z4"/>
<evidence type="ECO:0000313" key="1">
    <source>
        <dbReference type="EMBL" id="KAF2738808.1"/>
    </source>
</evidence>
<name>A0A9P4V6Z4_9PLEO</name>
<gene>
    <name evidence="1" type="ORF">EJ04DRAFT_27071</name>
</gene>
<protein>
    <submittedName>
        <fullName evidence="1">Uncharacterized protein</fullName>
    </submittedName>
</protein>
<comment type="caution">
    <text evidence="1">The sequence shown here is derived from an EMBL/GenBank/DDBJ whole genome shotgun (WGS) entry which is preliminary data.</text>
</comment>